<feature type="region of interest" description="Disordered" evidence="1">
    <location>
        <begin position="1"/>
        <end position="43"/>
    </location>
</feature>
<dbReference type="PATRIC" id="fig|1121290.3.peg.1365"/>
<sequence length="43" mass="5143">MGKHPDDEQRKGKRRQKLHNLQNNQGEPKNKPKYENFKGEPLE</sequence>
<accession>A0A1E8EYH0</accession>
<dbReference type="STRING" id="1121290.CLAOCE_13830"/>
<dbReference type="Proteomes" id="UP000175744">
    <property type="component" value="Unassembled WGS sequence"/>
</dbReference>
<dbReference type="RefSeq" id="WP_278287459.1">
    <property type="nucleotide sequence ID" value="NZ_LZFO01000017.1"/>
</dbReference>
<name>A0A1E8EYH0_9CLOT</name>
<organism evidence="2 3">
    <name type="scientific">Clostridium acetireducens DSM 10703</name>
    <dbReference type="NCBI Taxonomy" id="1121290"/>
    <lineage>
        <taxon>Bacteria</taxon>
        <taxon>Bacillati</taxon>
        <taxon>Bacillota</taxon>
        <taxon>Clostridia</taxon>
        <taxon>Eubacteriales</taxon>
        <taxon>Clostridiaceae</taxon>
        <taxon>Clostridium</taxon>
    </lineage>
</organism>
<comment type="caution">
    <text evidence="2">The sequence shown here is derived from an EMBL/GenBank/DDBJ whole genome shotgun (WGS) entry which is preliminary data.</text>
</comment>
<dbReference type="NCBIfam" id="NF040919">
    <property type="entry name" value="Clostri_philic"/>
    <property type="match status" value="1"/>
</dbReference>
<reference evidence="2 3" key="1">
    <citation type="submission" date="2016-06" db="EMBL/GenBank/DDBJ databases">
        <title>Genome sequence of Clostridium acetireducens DSM 10703.</title>
        <authorList>
            <person name="Poehlein A."/>
            <person name="Fluechter S."/>
            <person name="Duerre P."/>
            <person name="Daniel R."/>
        </authorList>
    </citation>
    <scope>NUCLEOTIDE SEQUENCE [LARGE SCALE GENOMIC DNA]</scope>
    <source>
        <strain evidence="2 3">DSM 10703</strain>
    </source>
</reference>
<proteinExistence type="predicted"/>
<evidence type="ECO:0000256" key="1">
    <source>
        <dbReference type="SAM" id="MobiDB-lite"/>
    </source>
</evidence>
<dbReference type="EMBL" id="LZFO01000017">
    <property type="protein sequence ID" value="OFI06002.1"/>
    <property type="molecule type" value="Genomic_DNA"/>
</dbReference>
<feature type="compositionally biased region" description="Basic and acidic residues" evidence="1">
    <location>
        <begin position="28"/>
        <end position="43"/>
    </location>
</feature>
<feature type="compositionally biased region" description="Basic and acidic residues" evidence="1">
    <location>
        <begin position="1"/>
        <end position="10"/>
    </location>
</feature>
<gene>
    <name evidence="2" type="ORF">CLOACE_13830</name>
</gene>
<dbReference type="AlphaFoldDB" id="A0A1E8EYH0"/>
<keyword evidence="3" id="KW-1185">Reference proteome</keyword>
<protein>
    <submittedName>
        <fullName evidence="2">Uncharacterized protein</fullName>
    </submittedName>
</protein>
<evidence type="ECO:0000313" key="2">
    <source>
        <dbReference type="EMBL" id="OFI06002.1"/>
    </source>
</evidence>
<evidence type="ECO:0000313" key="3">
    <source>
        <dbReference type="Proteomes" id="UP000175744"/>
    </source>
</evidence>